<keyword evidence="3" id="KW-1185">Reference proteome</keyword>
<gene>
    <name evidence="2" type="ORF">PVAG01_10634</name>
</gene>
<name>A0ABR4P2T7_9HELO</name>
<accession>A0ABR4P2T7</accession>
<sequence length="238" mass="26749">MTKSNAPRMAEKKVENTETLTKGKIAATLSGLQANSELWYKVGKVFFPFFLPSRILWSPVRCTNFYLWIRVLLHDLSNIANDRAAEARTLCTTDELYISAPYFTPEEAALIKATVISPPKLNEIPEFEALELEFDTSTEIEEEEGDKVQASPDAMTIEEAIKSCLQNFFEKRRASGDARPCGPHDMSPIYNTVFGITKEELRDPKFLGRLRRAGLGQPIEKAVSEEGKSKQKKKGGKK</sequence>
<evidence type="ECO:0000313" key="3">
    <source>
        <dbReference type="Proteomes" id="UP001629113"/>
    </source>
</evidence>
<reference evidence="2 3" key="1">
    <citation type="submission" date="2024-06" db="EMBL/GenBank/DDBJ databases">
        <title>Complete genome of Phlyctema vagabunda strain 19-DSS-EL-015.</title>
        <authorList>
            <person name="Fiorenzani C."/>
        </authorList>
    </citation>
    <scope>NUCLEOTIDE SEQUENCE [LARGE SCALE GENOMIC DNA]</scope>
    <source>
        <strain evidence="2 3">19-DSS-EL-015</strain>
    </source>
</reference>
<evidence type="ECO:0000313" key="2">
    <source>
        <dbReference type="EMBL" id="KAL3417624.1"/>
    </source>
</evidence>
<dbReference type="EMBL" id="JBFCZG010000010">
    <property type="protein sequence ID" value="KAL3417624.1"/>
    <property type="molecule type" value="Genomic_DNA"/>
</dbReference>
<proteinExistence type="predicted"/>
<protein>
    <submittedName>
        <fullName evidence="2">C6 transcription factor</fullName>
    </submittedName>
</protein>
<dbReference type="Proteomes" id="UP001629113">
    <property type="component" value="Unassembled WGS sequence"/>
</dbReference>
<evidence type="ECO:0000256" key="1">
    <source>
        <dbReference type="SAM" id="MobiDB-lite"/>
    </source>
</evidence>
<organism evidence="2 3">
    <name type="scientific">Phlyctema vagabunda</name>
    <dbReference type="NCBI Taxonomy" id="108571"/>
    <lineage>
        <taxon>Eukaryota</taxon>
        <taxon>Fungi</taxon>
        <taxon>Dikarya</taxon>
        <taxon>Ascomycota</taxon>
        <taxon>Pezizomycotina</taxon>
        <taxon>Leotiomycetes</taxon>
        <taxon>Helotiales</taxon>
        <taxon>Dermateaceae</taxon>
        <taxon>Phlyctema</taxon>
    </lineage>
</organism>
<feature type="region of interest" description="Disordered" evidence="1">
    <location>
        <begin position="217"/>
        <end position="238"/>
    </location>
</feature>
<comment type="caution">
    <text evidence="2">The sequence shown here is derived from an EMBL/GenBank/DDBJ whole genome shotgun (WGS) entry which is preliminary data.</text>
</comment>